<accession>D7E6U2</accession>
<gene>
    <name evidence="1" type="ordered locus">Metev_0660</name>
</gene>
<dbReference type="EMBL" id="CP002069">
    <property type="protein sequence ID" value="ADI73566.1"/>
    <property type="molecule type" value="Genomic_DNA"/>
</dbReference>
<dbReference type="HOGENOM" id="CLU_3020972_0_0_2"/>
<dbReference type="RefSeq" id="WP_013194134.1">
    <property type="nucleotide sequence ID" value="NC_014253.1"/>
</dbReference>
<keyword evidence="2" id="KW-1185">Reference proteome</keyword>
<reference evidence="1 2" key="1">
    <citation type="submission" date="2010-06" db="EMBL/GenBank/DDBJ databases">
        <title>Complete sequence chromosome of Methanohalobium evestigatum Z-7303.</title>
        <authorList>
            <consortium name="US DOE Joint Genome Institute"/>
            <person name="Lucas S."/>
            <person name="Copeland A."/>
            <person name="Lapidus A."/>
            <person name="Cheng J.-F."/>
            <person name="Bruce D."/>
            <person name="Goodwin L."/>
            <person name="Pitluck S."/>
            <person name="Saunders E."/>
            <person name="Detter J.C."/>
            <person name="Han C."/>
            <person name="Tapia R."/>
            <person name="Land M."/>
            <person name="Hauser L."/>
            <person name="Kyrpides N."/>
            <person name="Mikhailova N."/>
            <person name="Sieprawska-Lupa M."/>
            <person name="Whitman W.B."/>
            <person name="Anderson I."/>
            <person name="Woyke T."/>
        </authorList>
    </citation>
    <scope>NUCLEOTIDE SEQUENCE [LARGE SCALE GENOMIC DNA]</scope>
    <source>
        <strain evidence="2">ATCC BAA-1072 / DSM 3721 / NBRC 107634 / OCM 161 / Z-7303</strain>
    </source>
</reference>
<evidence type="ECO:0000313" key="1">
    <source>
        <dbReference type="EMBL" id="ADI73566.1"/>
    </source>
</evidence>
<dbReference type="GeneID" id="43316955"/>
<sequence length="55" mass="6130">MKTTKKFKPSAKNCADVECPHLETEDIVAGDRIRKRKICGLTGKIPGNQECPEED</sequence>
<protein>
    <submittedName>
        <fullName evidence="1">Uncharacterized protein</fullName>
    </submittedName>
</protein>
<name>D7E6U2_METEZ</name>
<dbReference type="KEGG" id="mev:Metev_0660"/>
<evidence type="ECO:0000313" key="2">
    <source>
        <dbReference type="Proteomes" id="UP000000391"/>
    </source>
</evidence>
<dbReference type="STRING" id="644295.Metev_0660"/>
<organism evidence="1 2">
    <name type="scientific">Methanohalobium evestigatum (strain ATCC BAA-1072 / DSM 3721 / NBRC 107634 / OCM 161 / Z-7303)</name>
    <dbReference type="NCBI Taxonomy" id="644295"/>
    <lineage>
        <taxon>Archaea</taxon>
        <taxon>Methanobacteriati</taxon>
        <taxon>Methanobacteriota</taxon>
        <taxon>Stenosarchaea group</taxon>
        <taxon>Methanomicrobia</taxon>
        <taxon>Methanosarcinales</taxon>
        <taxon>Methanosarcinaceae</taxon>
        <taxon>Methanohalobium</taxon>
    </lineage>
</organism>
<dbReference type="OrthoDB" id="383732at2157"/>
<dbReference type="Proteomes" id="UP000000391">
    <property type="component" value="Chromosome"/>
</dbReference>
<proteinExistence type="predicted"/>
<dbReference type="AlphaFoldDB" id="D7E6U2"/>